<protein>
    <recommendedName>
        <fullName evidence="4">F-box domain-containing protein</fullName>
    </recommendedName>
</protein>
<keyword evidence="3" id="KW-1185">Reference proteome</keyword>
<evidence type="ECO:0000313" key="2">
    <source>
        <dbReference type="EMBL" id="KJA16076.1"/>
    </source>
</evidence>
<keyword evidence="1" id="KW-0732">Signal</keyword>
<dbReference type="Proteomes" id="UP000054270">
    <property type="component" value="Unassembled WGS sequence"/>
</dbReference>
<proteinExistence type="predicted"/>
<evidence type="ECO:0000256" key="1">
    <source>
        <dbReference type="SAM" id="SignalP"/>
    </source>
</evidence>
<dbReference type="EMBL" id="KN817628">
    <property type="protein sequence ID" value="KJA16076.1"/>
    <property type="molecule type" value="Genomic_DNA"/>
</dbReference>
<feature type="signal peptide" evidence="1">
    <location>
        <begin position="1"/>
        <end position="22"/>
    </location>
</feature>
<evidence type="ECO:0000313" key="3">
    <source>
        <dbReference type="Proteomes" id="UP000054270"/>
    </source>
</evidence>
<dbReference type="STRING" id="945553.A0A0D2NHG0"/>
<accession>A0A0D2NHG0</accession>
<dbReference type="AlphaFoldDB" id="A0A0D2NHG0"/>
<name>A0A0D2NHG0_HYPSF</name>
<dbReference type="OrthoDB" id="3062952at2759"/>
<feature type="chain" id="PRO_5002265446" description="F-box domain-containing protein" evidence="1">
    <location>
        <begin position="23"/>
        <end position="498"/>
    </location>
</feature>
<gene>
    <name evidence="2" type="ORF">HYPSUDRAFT_91505</name>
</gene>
<organism evidence="2 3">
    <name type="scientific">Hypholoma sublateritium (strain FD-334 SS-4)</name>
    <dbReference type="NCBI Taxonomy" id="945553"/>
    <lineage>
        <taxon>Eukaryota</taxon>
        <taxon>Fungi</taxon>
        <taxon>Dikarya</taxon>
        <taxon>Basidiomycota</taxon>
        <taxon>Agaricomycotina</taxon>
        <taxon>Agaricomycetes</taxon>
        <taxon>Agaricomycetidae</taxon>
        <taxon>Agaricales</taxon>
        <taxon>Agaricineae</taxon>
        <taxon>Strophariaceae</taxon>
        <taxon>Hypholoma</taxon>
    </lineage>
</organism>
<sequence length="498" mass="56708">MGHINDFPIEILALIFQSVAIASQVHPNWHEPAHLKFPFNTATVCVLWLNILKSRPQYWKSVIFDVAHDPTPLLDTLGLYTGGEIAVQVISTLSRGDVFREHKNPKDGGLNTKRQEASHVRKIITRLRPYLSTCGLIEFNLAYQSSLPSCADILTHHLPRLRTLILYCYVHDLDDQSLEIKIDWDTISLREPLHHPVFPALANLSLTGFSFMELFQLGPQWVEKFEAKDTDLSIGIHHFAFHKRSLRDSTGSRSVHAFLRTIALRGTYESFDLVLSDITIDYLPTIKPERYCIPFTEIAFDNVSRDFLSTFFASVTVEGLQAPVRQIHFENCSIPHIDREARVSTDKLFIGNTIISPSESDTEVHLNDSIYNAVSAFQPADLYLYNCEDLFDTFFEWLKGEDDHVDVKALSNLYIQYCGGFTSRGLCTFIQTRSAQSKKYGAGIVSPIKQLFVRGEYDPPLEKEDALWFRAAEDEIDVDWQLQSPDDVILFSTKGRTT</sequence>
<evidence type="ECO:0008006" key="4">
    <source>
        <dbReference type="Google" id="ProtNLM"/>
    </source>
</evidence>
<reference evidence="3" key="1">
    <citation type="submission" date="2014-04" db="EMBL/GenBank/DDBJ databases">
        <title>Evolutionary Origins and Diversification of the Mycorrhizal Mutualists.</title>
        <authorList>
            <consortium name="DOE Joint Genome Institute"/>
            <consortium name="Mycorrhizal Genomics Consortium"/>
            <person name="Kohler A."/>
            <person name="Kuo A."/>
            <person name="Nagy L.G."/>
            <person name="Floudas D."/>
            <person name="Copeland A."/>
            <person name="Barry K.W."/>
            <person name="Cichocki N."/>
            <person name="Veneault-Fourrey C."/>
            <person name="LaButti K."/>
            <person name="Lindquist E.A."/>
            <person name="Lipzen A."/>
            <person name="Lundell T."/>
            <person name="Morin E."/>
            <person name="Murat C."/>
            <person name="Riley R."/>
            <person name="Ohm R."/>
            <person name="Sun H."/>
            <person name="Tunlid A."/>
            <person name="Henrissat B."/>
            <person name="Grigoriev I.V."/>
            <person name="Hibbett D.S."/>
            <person name="Martin F."/>
        </authorList>
    </citation>
    <scope>NUCLEOTIDE SEQUENCE [LARGE SCALE GENOMIC DNA]</scope>
    <source>
        <strain evidence="3">FD-334 SS-4</strain>
    </source>
</reference>